<evidence type="ECO:0000313" key="1">
    <source>
        <dbReference type="EMBL" id="KAJ7546759.1"/>
    </source>
</evidence>
<proteinExistence type="predicted"/>
<sequence length="105" mass="11327">MNLMESDSSYFVKSVSLCKSSLWCGGASSSTDSHGVLRKSFSIARRLKDQSQFLNTLLCSCGLQNRSIASAVGGGGEREGDFKSMSFFEFLGFGFLGVGEEKNSE</sequence>
<dbReference type="Proteomes" id="UP001162992">
    <property type="component" value="Chromosome 8"/>
</dbReference>
<organism evidence="1 2">
    <name type="scientific">Diphasiastrum complanatum</name>
    <name type="common">Issler's clubmoss</name>
    <name type="synonym">Lycopodium complanatum</name>
    <dbReference type="NCBI Taxonomy" id="34168"/>
    <lineage>
        <taxon>Eukaryota</taxon>
        <taxon>Viridiplantae</taxon>
        <taxon>Streptophyta</taxon>
        <taxon>Embryophyta</taxon>
        <taxon>Tracheophyta</taxon>
        <taxon>Lycopodiopsida</taxon>
        <taxon>Lycopodiales</taxon>
        <taxon>Lycopodiaceae</taxon>
        <taxon>Lycopodioideae</taxon>
        <taxon>Diphasiastrum</taxon>
    </lineage>
</organism>
<protein>
    <submittedName>
        <fullName evidence="1">Uncharacterized protein</fullName>
    </submittedName>
</protein>
<dbReference type="EMBL" id="CM055099">
    <property type="protein sequence ID" value="KAJ7546759.1"/>
    <property type="molecule type" value="Genomic_DNA"/>
</dbReference>
<accession>A0ACC2CXW5</accession>
<comment type="caution">
    <text evidence="1">The sequence shown here is derived from an EMBL/GenBank/DDBJ whole genome shotgun (WGS) entry which is preliminary data.</text>
</comment>
<gene>
    <name evidence="1" type="ORF">O6H91_08G053300</name>
</gene>
<reference evidence="2" key="1">
    <citation type="journal article" date="2024" name="Proc. Natl. Acad. Sci. U.S.A.">
        <title>Extraordinary preservation of gene collinearity over three hundred million years revealed in homosporous lycophytes.</title>
        <authorList>
            <person name="Li C."/>
            <person name="Wickell D."/>
            <person name="Kuo L.Y."/>
            <person name="Chen X."/>
            <person name="Nie B."/>
            <person name="Liao X."/>
            <person name="Peng D."/>
            <person name="Ji J."/>
            <person name="Jenkins J."/>
            <person name="Williams M."/>
            <person name="Shu S."/>
            <person name="Plott C."/>
            <person name="Barry K."/>
            <person name="Rajasekar S."/>
            <person name="Grimwood J."/>
            <person name="Han X."/>
            <person name="Sun S."/>
            <person name="Hou Z."/>
            <person name="He W."/>
            <person name="Dai G."/>
            <person name="Sun C."/>
            <person name="Schmutz J."/>
            <person name="Leebens-Mack J.H."/>
            <person name="Li F.W."/>
            <person name="Wang L."/>
        </authorList>
    </citation>
    <scope>NUCLEOTIDE SEQUENCE [LARGE SCALE GENOMIC DNA]</scope>
    <source>
        <strain evidence="2">cv. PW_Plant_1</strain>
    </source>
</reference>
<name>A0ACC2CXW5_DIPCM</name>
<evidence type="ECO:0000313" key="2">
    <source>
        <dbReference type="Proteomes" id="UP001162992"/>
    </source>
</evidence>
<keyword evidence="2" id="KW-1185">Reference proteome</keyword>